<sequence length="35" mass="3678">MCGRKDGGNKFVRLSDKVGVPRLGVIGDCRCIGNG</sequence>
<evidence type="ECO:0000313" key="1">
    <source>
        <dbReference type="EMBL" id="CCX31566.1"/>
    </source>
</evidence>
<evidence type="ECO:0000313" key="2">
    <source>
        <dbReference type="Proteomes" id="UP000018144"/>
    </source>
</evidence>
<reference evidence="1 2" key="1">
    <citation type="journal article" date="2013" name="PLoS Genet.">
        <title>The genome and development-dependent transcriptomes of Pyronema confluens: a window into fungal evolution.</title>
        <authorList>
            <person name="Traeger S."/>
            <person name="Altegoer F."/>
            <person name="Freitag M."/>
            <person name="Gabaldon T."/>
            <person name="Kempken F."/>
            <person name="Kumar A."/>
            <person name="Marcet-Houben M."/>
            <person name="Poggeler S."/>
            <person name="Stajich J.E."/>
            <person name="Nowrousian M."/>
        </authorList>
    </citation>
    <scope>NUCLEOTIDE SEQUENCE [LARGE SCALE GENOMIC DNA]</scope>
    <source>
        <strain evidence="2">CBS 100304</strain>
        <tissue evidence="1">Vegetative mycelium</tissue>
    </source>
</reference>
<name>U4LUD6_PYROM</name>
<dbReference type="Proteomes" id="UP000018144">
    <property type="component" value="Unassembled WGS sequence"/>
</dbReference>
<organism evidence="1 2">
    <name type="scientific">Pyronema omphalodes (strain CBS 100304)</name>
    <name type="common">Pyronema confluens</name>
    <dbReference type="NCBI Taxonomy" id="1076935"/>
    <lineage>
        <taxon>Eukaryota</taxon>
        <taxon>Fungi</taxon>
        <taxon>Dikarya</taxon>
        <taxon>Ascomycota</taxon>
        <taxon>Pezizomycotina</taxon>
        <taxon>Pezizomycetes</taxon>
        <taxon>Pezizales</taxon>
        <taxon>Pyronemataceae</taxon>
        <taxon>Pyronema</taxon>
    </lineage>
</organism>
<keyword evidence="2" id="KW-1185">Reference proteome</keyword>
<dbReference type="AlphaFoldDB" id="U4LUD6"/>
<proteinExistence type="predicted"/>
<accession>U4LUD6</accession>
<protein>
    <submittedName>
        <fullName evidence="1">Uncharacterized protein</fullName>
    </submittedName>
</protein>
<gene>
    <name evidence="1" type="ORF">PCON_11007</name>
</gene>
<dbReference type="EMBL" id="HF935615">
    <property type="protein sequence ID" value="CCX31566.1"/>
    <property type="molecule type" value="Genomic_DNA"/>
</dbReference>